<evidence type="ECO:0000256" key="9">
    <source>
        <dbReference type="SAM" id="MobiDB-lite"/>
    </source>
</evidence>
<gene>
    <name evidence="13" type="ORF">HAND00432_LOCUS673</name>
    <name evidence="12" type="ORF">HAND1043_LOCUS7203</name>
</gene>
<keyword evidence="5" id="KW-0805">Transcription regulation</keyword>
<evidence type="ECO:0000256" key="4">
    <source>
        <dbReference type="ARBA" id="ARBA00022833"/>
    </source>
</evidence>
<evidence type="ECO:0008006" key="14">
    <source>
        <dbReference type="Google" id="ProtNLM"/>
    </source>
</evidence>
<keyword evidence="2" id="KW-0479">Metal-binding</keyword>
<dbReference type="InterPro" id="IPR001841">
    <property type="entry name" value="Znf_RING"/>
</dbReference>
<evidence type="ECO:0000313" key="12">
    <source>
        <dbReference type="EMBL" id="CAD8740711.1"/>
    </source>
</evidence>
<evidence type="ECO:0000256" key="7">
    <source>
        <dbReference type="ARBA" id="ARBA00023242"/>
    </source>
</evidence>
<keyword evidence="7" id="KW-0539">Nucleus</keyword>
<feature type="domain" description="PHD-type" evidence="10">
    <location>
        <begin position="101"/>
        <end position="157"/>
    </location>
</feature>
<accession>A0A6U4S141</accession>
<evidence type="ECO:0000256" key="2">
    <source>
        <dbReference type="ARBA" id="ARBA00022723"/>
    </source>
</evidence>
<evidence type="ECO:0000259" key="11">
    <source>
        <dbReference type="PROSITE" id="PS50089"/>
    </source>
</evidence>
<dbReference type="Pfam" id="PF10497">
    <property type="entry name" value="zf-4CXXC_R1"/>
    <property type="match status" value="1"/>
</dbReference>
<comment type="subcellular location">
    <subcellularLocation>
        <location evidence="1">Nucleus</location>
    </subcellularLocation>
</comment>
<evidence type="ECO:0000256" key="1">
    <source>
        <dbReference type="ARBA" id="ARBA00004123"/>
    </source>
</evidence>
<feature type="region of interest" description="Disordered" evidence="9">
    <location>
        <begin position="22"/>
        <end position="88"/>
    </location>
</feature>
<organism evidence="13">
    <name type="scientific">Hemiselmis andersenii</name>
    <name type="common">Cryptophyte alga</name>
    <dbReference type="NCBI Taxonomy" id="464988"/>
    <lineage>
        <taxon>Eukaryota</taxon>
        <taxon>Cryptophyceae</taxon>
        <taxon>Cryptomonadales</taxon>
        <taxon>Hemiselmidaceae</taxon>
        <taxon>Hemiselmis</taxon>
    </lineage>
</organism>
<dbReference type="InterPro" id="IPR019787">
    <property type="entry name" value="Znf_PHD-finger"/>
</dbReference>
<dbReference type="InterPro" id="IPR018866">
    <property type="entry name" value="Znf-4CXXC_R1"/>
</dbReference>
<evidence type="ECO:0000256" key="6">
    <source>
        <dbReference type="ARBA" id="ARBA00023163"/>
    </source>
</evidence>
<evidence type="ECO:0000256" key="3">
    <source>
        <dbReference type="ARBA" id="ARBA00022771"/>
    </source>
</evidence>
<dbReference type="InterPro" id="IPR011011">
    <property type="entry name" value="Znf_FYVE_PHD"/>
</dbReference>
<feature type="domain" description="RING-type" evidence="11">
    <location>
        <begin position="104"/>
        <end position="155"/>
    </location>
</feature>
<reference evidence="13" key="1">
    <citation type="submission" date="2021-01" db="EMBL/GenBank/DDBJ databases">
        <authorList>
            <person name="Corre E."/>
            <person name="Pelletier E."/>
            <person name="Niang G."/>
            <person name="Scheremetjew M."/>
            <person name="Finn R."/>
            <person name="Kale V."/>
            <person name="Holt S."/>
            <person name="Cochrane G."/>
            <person name="Meng A."/>
            <person name="Brown T."/>
            <person name="Cohen L."/>
        </authorList>
    </citation>
    <scope>NUCLEOTIDE SEQUENCE</scope>
    <source>
        <strain evidence="12">CCMP441</strain>
        <strain evidence="13">CCMP644</strain>
    </source>
</reference>
<dbReference type="AlphaFoldDB" id="A0A6U4S141"/>
<dbReference type="PROSITE" id="PS50089">
    <property type="entry name" value="ZF_RING_2"/>
    <property type="match status" value="1"/>
</dbReference>
<sequence length="219" mass="23610">MKPPARKAQKAGAAESAIDLAVSSAKAAPAATGRAARTATRGPARAAQDSAPEQPTANRARGASVNSARRKRRPSALSSTEDDIDASAADSPATCTNANHNKYCHFCQHVKVKRASSMISCDNRGCNRRFCDYCLNTHVQDPARADGNWNCPICRKTCCCTMRECTKNHRHCKAYRYRRKRAAQTDPDVPSVSAFPAVGGAGMYMMLGGVPGHGVMRRR</sequence>
<keyword evidence="3 8" id="KW-0863">Zinc-finger</keyword>
<evidence type="ECO:0000259" key="10">
    <source>
        <dbReference type="PROSITE" id="PS50016"/>
    </source>
</evidence>
<keyword evidence="4" id="KW-0862">Zinc</keyword>
<dbReference type="EMBL" id="HBFK01012014">
    <property type="protein sequence ID" value="CAD8740711.1"/>
    <property type="molecule type" value="Transcribed_RNA"/>
</dbReference>
<dbReference type="GO" id="GO:0005634">
    <property type="term" value="C:nucleus"/>
    <property type="evidence" value="ECO:0007669"/>
    <property type="project" value="UniProtKB-SubCell"/>
</dbReference>
<evidence type="ECO:0000256" key="8">
    <source>
        <dbReference type="PROSITE-ProRule" id="PRU00175"/>
    </source>
</evidence>
<name>A0A6U4S141_HEMAN</name>
<feature type="compositionally biased region" description="Low complexity" evidence="9">
    <location>
        <begin position="27"/>
        <end position="47"/>
    </location>
</feature>
<proteinExistence type="predicted"/>
<evidence type="ECO:0000256" key="5">
    <source>
        <dbReference type="ARBA" id="ARBA00023015"/>
    </source>
</evidence>
<keyword evidence="6" id="KW-0804">Transcription</keyword>
<dbReference type="PROSITE" id="PS50016">
    <property type="entry name" value="ZF_PHD_2"/>
    <property type="match status" value="1"/>
</dbReference>
<dbReference type="SUPFAM" id="SSF57903">
    <property type="entry name" value="FYVE/PHD zinc finger"/>
    <property type="match status" value="1"/>
</dbReference>
<dbReference type="GO" id="GO:0008270">
    <property type="term" value="F:zinc ion binding"/>
    <property type="evidence" value="ECO:0007669"/>
    <property type="project" value="UniProtKB-KW"/>
</dbReference>
<protein>
    <recommendedName>
        <fullName evidence="14">RING-type domain-containing protein</fullName>
    </recommendedName>
</protein>
<dbReference type="EMBL" id="HBFX01001180">
    <property type="protein sequence ID" value="CAD8946156.1"/>
    <property type="molecule type" value="Transcribed_RNA"/>
</dbReference>
<evidence type="ECO:0000313" key="13">
    <source>
        <dbReference type="EMBL" id="CAD8946156.1"/>
    </source>
</evidence>